<evidence type="ECO:0000313" key="2">
    <source>
        <dbReference type="WBParaSite" id="PEQ_0000605801-mRNA-1"/>
    </source>
</evidence>
<dbReference type="AlphaFoldDB" id="A0A914RHS8"/>
<keyword evidence="1" id="KW-1185">Reference proteome</keyword>
<name>A0A914RHS8_PAREQ</name>
<sequence length="91" mass="10308">MLKLSSAKCHQIANREGGPSTVLRGCQSRLLQKLTLDKERTKPDPNTIVFHGMEELLKQPRCQEIVGADRDENGTQRACLDIFYMVNLSYT</sequence>
<accession>A0A914RHS8</accession>
<protein>
    <submittedName>
        <fullName evidence="2">Uncharacterized protein</fullName>
    </submittedName>
</protein>
<dbReference type="Proteomes" id="UP000887564">
    <property type="component" value="Unplaced"/>
</dbReference>
<proteinExistence type="predicted"/>
<organism evidence="1 2">
    <name type="scientific">Parascaris equorum</name>
    <name type="common">Equine roundworm</name>
    <dbReference type="NCBI Taxonomy" id="6256"/>
    <lineage>
        <taxon>Eukaryota</taxon>
        <taxon>Metazoa</taxon>
        <taxon>Ecdysozoa</taxon>
        <taxon>Nematoda</taxon>
        <taxon>Chromadorea</taxon>
        <taxon>Rhabditida</taxon>
        <taxon>Spirurina</taxon>
        <taxon>Ascaridomorpha</taxon>
        <taxon>Ascaridoidea</taxon>
        <taxon>Ascarididae</taxon>
        <taxon>Parascaris</taxon>
    </lineage>
</organism>
<dbReference type="WBParaSite" id="PEQ_0000605801-mRNA-1">
    <property type="protein sequence ID" value="PEQ_0000605801-mRNA-1"/>
    <property type="gene ID" value="PEQ_0000605801"/>
</dbReference>
<reference evidence="2" key="1">
    <citation type="submission" date="2022-11" db="UniProtKB">
        <authorList>
            <consortium name="WormBaseParasite"/>
        </authorList>
    </citation>
    <scope>IDENTIFICATION</scope>
</reference>
<evidence type="ECO:0000313" key="1">
    <source>
        <dbReference type="Proteomes" id="UP000887564"/>
    </source>
</evidence>